<keyword evidence="3 6" id="KW-0479">Metal-binding</keyword>
<dbReference type="CDD" id="cd08233">
    <property type="entry name" value="butanediol_DH_like"/>
    <property type="match status" value="1"/>
</dbReference>
<dbReference type="GO" id="GO:0000721">
    <property type="term" value="F:(R,R)-butanediol dehydrogenase activity"/>
    <property type="evidence" value="ECO:0007669"/>
    <property type="project" value="TreeGrafter"/>
</dbReference>
<dbReference type="GeneID" id="8299847"/>
<dbReference type="Gene3D" id="3.90.180.10">
    <property type="entry name" value="Medium-chain alcohol dehydrogenases, catalytic domain"/>
    <property type="match status" value="1"/>
</dbReference>
<organism evidence="9 10">
    <name type="scientific">Candida tropicalis (strain ATCC MYA-3404 / T1)</name>
    <name type="common">Yeast</name>
    <dbReference type="NCBI Taxonomy" id="294747"/>
    <lineage>
        <taxon>Eukaryota</taxon>
        <taxon>Fungi</taxon>
        <taxon>Dikarya</taxon>
        <taxon>Ascomycota</taxon>
        <taxon>Saccharomycotina</taxon>
        <taxon>Pichiomycetes</taxon>
        <taxon>Debaryomycetaceae</taxon>
        <taxon>Candida/Lodderomyces clade</taxon>
        <taxon>Candida</taxon>
    </lineage>
</organism>
<keyword evidence="10" id="KW-1185">Reference proteome</keyword>
<evidence type="ECO:0000259" key="7">
    <source>
        <dbReference type="Pfam" id="PF00107"/>
    </source>
</evidence>
<dbReference type="SUPFAM" id="SSF50129">
    <property type="entry name" value="GroES-like"/>
    <property type="match status" value="1"/>
</dbReference>
<evidence type="ECO:0000259" key="8">
    <source>
        <dbReference type="Pfam" id="PF08240"/>
    </source>
</evidence>
<dbReference type="Proteomes" id="UP000002037">
    <property type="component" value="Unassembled WGS sequence"/>
</dbReference>
<dbReference type="AlphaFoldDB" id="C5MEI5"/>
<dbReference type="HOGENOM" id="CLU_026673_11_0_1"/>
<protein>
    <recommendedName>
        <fullName evidence="11">Enoyl reductase (ER) domain-containing protein</fullName>
    </recommendedName>
</protein>
<dbReference type="SUPFAM" id="SSF51735">
    <property type="entry name" value="NAD(P)-binding Rossmann-fold domains"/>
    <property type="match status" value="1"/>
</dbReference>
<dbReference type="PROSITE" id="PS00059">
    <property type="entry name" value="ADH_ZINC"/>
    <property type="match status" value="1"/>
</dbReference>
<dbReference type="eggNOG" id="KOG0024">
    <property type="taxonomic scope" value="Eukaryota"/>
</dbReference>
<dbReference type="STRING" id="294747.C5MEI5"/>
<reference evidence="9 10" key="1">
    <citation type="journal article" date="2009" name="Nature">
        <title>Evolution of pathogenicity and sexual reproduction in eight Candida genomes.</title>
        <authorList>
            <person name="Butler G."/>
            <person name="Rasmussen M.D."/>
            <person name="Lin M.F."/>
            <person name="Santos M.A."/>
            <person name="Sakthikumar S."/>
            <person name="Munro C.A."/>
            <person name="Rheinbay E."/>
            <person name="Grabherr M."/>
            <person name="Forche A."/>
            <person name="Reedy J.L."/>
            <person name="Agrafioti I."/>
            <person name="Arnaud M.B."/>
            <person name="Bates S."/>
            <person name="Brown A.J."/>
            <person name="Brunke S."/>
            <person name="Costanzo M.C."/>
            <person name="Fitzpatrick D.A."/>
            <person name="de Groot P.W."/>
            <person name="Harris D."/>
            <person name="Hoyer L.L."/>
            <person name="Hube B."/>
            <person name="Klis F.M."/>
            <person name="Kodira C."/>
            <person name="Lennard N."/>
            <person name="Logue M.E."/>
            <person name="Martin R."/>
            <person name="Neiman A.M."/>
            <person name="Nikolaou E."/>
            <person name="Quail M.A."/>
            <person name="Quinn J."/>
            <person name="Santos M.C."/>
            <person name="Schmitzberger F.F."/>
            <person name="Sherlock G."/>
            <person name="Shah P."/>
            <person name="Silverstein K.A."/>
            <person name="Skrzypek M.S."/>
            <person name="Soll D."/>
            <person name="Staggs R."/>
            <person name="Stansfield I."/>
            <person name="Stumpf M.P."/>
            <person name="Sudbery P.E."/>
            <person name="Srikantha T."/>
            <person name="Zeng Q."/>
            <person name="Berman J."/>
            <person name="Berriman M."/>
            <person name="Heitman J."/>
            <person name="Gow N.A."/>
            <person name="Lorenz M.C."/>
            <person name="Birren B.W."/>
            <person name="Kellis M."/>
            <person name="Cuomo C.A."/>
        </authorList>
    </citation>
    <scope>NUCLEOTIDE SEQUENCE [LARGE SCALE GENOMIC DNA]</scope>
    <source>
        <strain evidence="10">ATCC MYA-3404 / T1</strain>
    </source>
</reference>
<evidence type="ECO:0000256" key="6">
    <source>
        <dbReference type="RuleBase" id="RU361277"/>
    </source>
</evidence>
<dbReference type="OrthoDB" id="5363962at2759"/>
<evidence type="ECO:0000313" key="9">
    <source>
        <dbReference type="EMBL" id="EER31695.1"/>
    </source>
</evidence>
<evidence type="ECO:0000256" key="1">
    <source>
        <dbReference type="ARBA" id="ARBA00001947"/>
    </source>
</evidence>
<dbReference type="Gene3D" id="3.40.50.720">
    <property type="entry name" value="NAD(P)-binding Rossmann-like Domain"/>
    <property type="match status" value="1"/>
</dbReference>
<dbReference type="InterPro" id="IPR002328">
    <property type="entry name" value="ADH_Zn_CS"/>
</dbReference>
<dbReference type="RefSeq" id="XP_002550180.1">
    <property type="nucleotide sequence ID" value="XM_002550134.1"/>
</dbReference>
<evidence type="ECO:0000313" key="10">
    <source>
        <dbReference type="Proteomes" id="UP000002037"/>
    </source>
</evidence>
<dbReference type="InterPro" id="IPR013149">
    <property type="entry name" value="ADH-like_C"/>
</dbReference>
<dbReference type="InterPro" id="IPR011032">
    <property type="entry name" value="GroES-like_sf"/>
</dbReference>
<feature type="domain" description="Alcohol dehydrogenase-like N-terminal" evidence="8">
    <location>
        <begin position="25"/>
        <end position="157"/>
    </location>
</feature>
<dbReference type="PANTHER" id="PTHR43161">
    <property type="entry name" value="SORBITOL DEHYDROGENASE"/>
    <property type="match status" value="1"/>
</dbReference>
<dbReference type="VEuPathDB" id="FungiDB:CTRG_04478"/>
<evidence type="ECO:0000256" key="4">
    <source>
        <dbReference type="ARBA" id="ARBA00022833"/>
    </source>
</evidence>
<gene>
    <name evidence="9" type="ORF">CTRG_04478</name>
</gene>
<evidence type="ECO:0000256" key="5">
    <source>
        <dbReference type="ARBA" id="ARBA00023002"/>
    </source>
</evidence>
<proteinExistence type="inferred from homology"/>
<keyword evidence="4 6" id="KW-0862">Zinc</keyword>
<evidence type="ECO:0008006" key="11">
    <source>
        <dbReference type="Google" id="ProtNLM"/>
    </source>
</evidence>
<dbReference type="EMBL" id="GG692400">
    <property type="protein sequence ID" value="EER31695.1"/>
    <property type="molecule type" value="Genomic_DNA"/>
</dbReference>
<dbReference type="GO" id="GO:0005737">
    <property type="term" value="C:cytoplasm"/>
    <property type="evidence" value="ECO:0007669"/>
    <property type="project" value="TreeGrafter"/>
</dbReference>
<evidence type="ECO:0000256" key="3">
    <source>
        <dbReference type="ARBA" id="ARBA00022723"/>
    </source>
</evidence>
<dbReference type="GO" id="GO:0008270">
    <property type="term" value="F:zinc ion binding"/>
    <property type="evidence" value="ECO:0007669"/>
    <property type="project" value="InterPro"/>
</dbReference>
<feature type="domain" description="Alcohol dehydrogenase-like C-terminal" evidence="7">
    <location>
        <begin position="196"/>
        <end position="327"/>
    </location>
</feature>
<comment type="similarity">
    <text evidence="2 6">Belongs to the zinc-containing alcohol dehydrogenase family.</text>
</comment>
<dbReference type="Pfam" id="PF08240">
    <property type="entry name" value="ADH_N"/>
    <property type="match status" value="1"/>
</dbReference>
<dbReference type="Pfam" id="PF00107">
    <property type="entry name" value="ADH_zinc_N"/>
    <property type="match status" value="1"/>
</dbReference>
<sequence length="386" mass="42442">MKALVYYDKGDLRYEEDYPEPQIIQPHDVKVKIHYCGICGTDLKEYTDGPIFFPKKGEVHEISQIFGGVIGHEISGEIVDIGKEVKDVKIGDTVVVEVTGTCKDRIRFPNSPKKPHCPSCKDGQYNACDYLGLTGCGFTDGGCAEYMVTSSSKVIPFKGIPMDVAALIQPIAVSWHAVKVSNFQPGESALILGGGPIGLTTIFALKGNKVGHIVVSEPALARRKLAEKLGVTTYDPTGKSVDECVEDLKKLSPDGLGFKYSYDCSGVPATFEIGLKALKIRGCSTNVAIWAHKAIDYFPMDVTFNEKILTGSICFVKEDFVESVRAIEDGLIPIDELKLLISSKIHLENAIEDGFVELVNHKDKHIKILFSPKEEYRIKNDKDSHI</sequence>
<name>C5MEI5_CANTT</name>
<keyword evidence="5" id="KW-0560">Oxidoreductase</keyword>
<dbReference type="KEGG" id="ctp:CTRG_04478"/>
<comment type="cofactor">
    <cofactor evidence="1 6">
        <name>Zn(2+)</name>
        <dbReference type="ChEBI" id="CHEBI:29105"/>
    </cofactor>
</comment>
<evidence type="ECO:0000256" key="2">
    <source>
        <dbReference type="ARBA" id="ARBA00008072"/>
    </source>
</evidence>
<dbReference type="GO" id="GO:0034079">
    <property type="term" value="P:butanediol biosynthetic process"/>
    <property type="evidence" value="ECO:0007669"/>
    <property type="project" value="TreeGrafter"/>
</dbReference>
<dbReference type="InterPro" id="IPR013154">
    <property type="entry name" value="ADH-like_N"/>
</dbReference>
<dbReference type="PANTHER" id="PTHR43161:SF23">
    <property type="entry name" value="(R,R)-BUTANEDIOL DEHYDROGENASE-RELATED"/>
    <property type="match status" value="1"/>
</dbReference>
<dbReference type="InterPro" id="IPR036291">
    <property type="entry name" value="NAD(P)-bd_dom_sf"/>
</dbReference>
<accession>C5MEI5</accession>